<dbReference type="Proteomes" id="UP000009168">
    <property type="component" value="Unassembled WGS sequence"/>
</dbReference>
<name>W7XEM6_TETTS</name>
<evidence type="ECO:0000313" key="2">
    <source>
        <dbReference type="EMBL" id="EWS75168.1"/>
    </source>
</evidence>
<dbReference type="AlphaFoldDB" id="W7XEM6"/>
<dbReference type="GeneID" id="24438451"/>
<sequence>MNLKKIDFFSYQFQFDFGKNNQKKGTTFGAILSIFLIIIVLTYSSYLFYQYLSNQINPKYASQSFVTENSIDIDLSEDLIGFRYEYGVNLNIDDLQDQQNQTYLVFIPYFYFQNGRYFELIPLNYSKCTNHKLEGFNCIDFSTVKNYTLTLSTKDNIFSNIYLFVYQCQDTDMTKTFVPNNCANQLDIDNIINNPYASLRLKLYTSQYNTSSQQSQYGYRNSYVYLQGEQFQLYTFKTQKQVTYLKKGAIIQDETRQKEDEDQSQKENFQSIFIPSFDTKSIKSADNSVNGIQNKVFNQQNKIQNQISQENNNSQSQFQDYKQKVNTLKSQETSQEKLYLPLKKINSLKKIQNVQQEILQNQIKVDHSQTILKISDYYKKVLETIQNNFLMKKIKNTIYKTRFFRRKEYLKSLGLDPIHKNIIEDQVNSNLDILEIYKDLLLVKKAVLMLLSKDQLAALQLIGLSSCYMQFKSEDENKKNQLSFNTNNLSHLEEQFCLLKYSALQQQYINSFFNRICNNKNITDLDQRIFSSLQ</sequence>
<evidence type="ECO:0000256" key="1">
    <source>
        <dbReference type="SAM" id="Phobius"/>
    </source>
</evidence>
<dbReference type="EMBL" id="GG662743">
    <property type="protein sequence ID" value="EWS75168.1"/>
    <property type="molecule type" value="Genomic_DNA"/>
</dbReference>
<keyword evidence="1" id="KW-0472">Membrane</keyword>
<reference evidence="3" key="1">
    <citation type="journal article" date="2006" name="PLoS Biol.">
        <title>Macronuclear genome sequence of the ciliate Tetrahymena thermophila, a model eukaryote.</title>
        <authorList>
            <person name="Eisen J.A."/>
            <person name="Coyne R.S."/>
            <person name="Wu M."/>
            <person name="Wu D."/>
            <person name="Thiagarajan M."/>
            <person name="Wortman J.R."/>
            <person name="Badger J.H."/>
            <person name="Ren Q."/>
            <person name="Amedeo P."/>
            <person name="Jones K.M."/>
            <person name="Tallon L.J."/>
            <person name="Delcher A.L."/>
            <person name="Salzberg S.L."/>
            <person name="Silva J.C."/>
            <person name="Haas B.J."/>
            <person name="Majoros W.H."/>
            <person name="Farzad M."/>
            <person name="Carlton J.M."/>
            <person name="Smith R.K. Jr."/>
            <person name="Garg J."/>
            <person name="Pearlman R.E."/>
            <person name="Karrer K.M."/>
            <person name="Sun L."/>
            <person name="Manning G."/>
            <person name="Elde N.C."/>
            <person name="Turkewitz A.P."/>
            <person name="Asai D.J."/>
            <person name="Wilkes D.E."/>
            <person name="Wang Y."/>
            <person name="Cai H."/>
            <person name="Collins K."/>
            <person name="Stewart B.A."/>
            <person name="Lee S.R."/>
            <person name="Wilamowska K."/>
            <person name="Weinberg Z."/>
            <person name="Ruzzo W.L."/>
            <person name="Wloga D."/>
            <person name="Gaertig J."/>
            <person name="Frankel J."/>
            <person name="Tsao C.-C."/>
            <person name="Gorovsky M.A."/>
            <person name="Keeling P.J."/>
            <person name="Waller R.F."/>
            <person name="Patron N.J."/>
            <person name="Cherry J.M."/>
            <person name="Stover N.A."/>
            <person name="Krieger C.J."/>
            <person name="del Toro C."/>
            <person name="Ryder H.F."/>
            <person name="Williamson S.C."/>
            <person name="Barbeau R.A."/>
            <person name="Hamilton E.P."/>
            <person name="Orias E."/>
        </authorList>
    </citation>
    <scope>NUCLEOTIDE SEQUENCE [LARGE SCALE GENOMIC DNA]</scope>
    <source>
        <strain evidence="3">SB210</strain>
    </source>
</reference>
<dbReference type="KEGG" id="tet:TTHERM_000324469"/>
<organism evidence="2 3">
    <name type="scientific">Tetrahymena thermophila (strain SB210)</name>
    <dbReference type="NCBI Taxonomy" id="312017"/>
    <lineage>
        <taxon>Eukaryota</taxon>
        <taxon>Sar</taxon>
        <taxon>Alveolata</taxon>
        <taxon>Ciliophora</taxon>
        <taxon>Intramacronucleata</taxon>
        <taxon>Oligohymenophorea</taxon>
        <taxon>Hymenostomatida</taxon>
        <taxon>Tetrahymenina</taxon>
        <taxon>Tetrahymenidae</taxon>
        <taxon>Tetrahymena</taxon>
    </lineage>
</organism>
<protein>
    <submittedName>
        <fullName evidence="2">AMP-binding enzyme family protein</fullName>
    </submittedName>
</protein>
<gene>
    <name evidence="2" type="ORF">TTHERM_000324469</name>
</gene>
<proteinExistence type="predicted"/>
<keyword evidence="1" id="KW-0812">Transmembrane</keyword>
<dbReference type="RefSeq" id="XP_012652324.1">
    <property type="nucleotide sequence ID" value="XM_012796870.1"/>
</dbReference>
<accession>W7XEM6</accession>
<dbReference type="InParanoid" id="W7XEM6"/>
<feature type="transmembrane region" description="Helical" evidence="1">
    <location>
        <begin position="28"/>
        <end position="49"/>
    </location>
</feature>
<evidence type="ECO:0000313" key="3">
    <source>
        <dbReference type="Proteomes" id="UP000009168"/>
    </source>
</evidence>
<keyword evidence="3" id="KW-1185">Reference proteome</keyword>
<keyword evidence="1" id="KW-1133">Transmembrane helix</keyword>